<feature type="transmembrane region" description="Helical" evidence="5">
    <location>
        <begin position="21"/>
        <end position="43"/>
    </location>
</feature>
<reference evidence="6 7" key="1">
    <citation type="submission" date="2024-01" db="EMBL/GenBank/DDBJ databases">
        <authorList>
            <person name="Kunselman E."/>
        </authorList>
    </citation>
    <scope>NUCLEOTIDE SEQUENCE [LARGE SCALE GENOMIC DNA]</scope>
    <source>
        <strain evidence="6">2 abalone samples</strain>
    </source>
</reference>
<dbReference type="InterPro" id="IPR007792">
    <property type="entry name" value="T4SS_VirB3/TrbD/AvhB"/>
</dbReference>
<keyword evidence="2 5" id="KW-0812">Transmembrane</keyword>
<organism evidence="6 7">
    <name type="scientific">Candidatus Xenohaliotis californiensis</name>
    <dbReference type="NCBI Taxonomy" id="84677"/>
    <lineage>
        <taxon>Bacteria</taxon>
        <taxon>Pseudomonadati</taxon>
        <taxon>Pseudomonadota</taxon>
        <taxon>Alphaproteobacteria</taxon>
        <taxon>Rickettsiales</taxon>
        <taxon>Anaplasmataceae</taxon>
        <taxon>Candidatus Xenohaliotis</taxon>
    </lineage>
</organism>
<comment type="caution">
    <text evidence="6">The sequence shown here is derived from an EMBL/GenBank/DDBJ whole genome shotgun (WGS) entry which is preliminary data.</text>
</comment>
<proteinExistence type="predicted"/>
<name>A0ABP0EVQ4_9RICK</name>
<dbReference type="EMBL" id="CAWVOK010000023">
    <property type="protein sequence ID" value="CAK8163110.1"/>
    <property type="molecule type" value="Genomic_DNA"/>
</dbReference>
<dbReference type="RefSeq" id="WP_338364087.1">
    <property type="nucleotide sequence ID" value="NZ_CAWVOK010000023.1"/>
</dbReference>
<evidence type="ECO:0000256" key="1">
    <source>
        <dbReference type="ARBA" id="ARBA00004370"/>
    </source>
</evidence>
<dbReference type="Pfam" id="PF05101">
    <property type="entry name" value="VirB3"/>
    <property type="match status" value="1"/>
</dbReference>
<evidence type="ECO:0000313" key="7">
    <source>
        <dbReference type="Proteomes" id="UP001314181"/>
    </source>
</evidence>
<comment type="subcellular location">
    <subcellularLocation>
        <location evidence="1">Membrane</location>
    </subcellularLocation>
</comment>
<evidence type="ECO:0000256" key="5">
    <source>
        <dbReference type="SAM" id="Phobius"/>
    </source>
</evidence>
<evidence type="ECO:0000256" key="3">
    <source>
        <dbReference type="ARBA" id="ARBA00022989"/>
    </source>
</evidence>
<dbReference type="Proteomes" id="UP001314181">
    <property type="component" value="Unassembled WGS sequence"/>
</dbReference>
<keyword evidence="4 5" id="KW-0472">Membrane</keyword>
<evidence type="ECO:0000256" key="4">
    <source>
        <dbReference type="ARBA" id="ARBA00023136"/>
    </source>
</evidence>
<evidence type="ECO:0000256" key="2">
    <source>
        <dbReference type="ARBA" id="ARBA00022692"/>
    </source>
</evidence>
<accession>A0ABP0EVQ4</accession>
<gene>
    <name evidence="6" type="ORF">CAXC1_300010</name>
</gene>
<keyword evidence="3 5" id="KW-1133">Transmembrane helix</keyword>
<protein>
    <submittedName>
        <fullName evidence="6">Type IV secretion system protein VirB3</fullName>
    </submittedName>
</protein>
<keyword evidence="7" id="KW-1185">Reference proteome</keyword>
<feature type="transmembrane region" description="Helical" evidence="5">
    <location>
        <begin position="49"/>
        <end position="66"/>
    </location>
</feature>
<sequence>MSESGSLELDMLSKGLTRPPMILGVSITFFTLNMTVTMIVYVLTQRMTLLFIVLPAIHALGYIICFKEPLFLELFLIKGQKCSMCRNKRYYGGNSYNVL</sequence>
<dbReference type="NCBIfam" id="NF010474">
    <property type="entry name" value="PRK13899.1"/>
    <property type="match status" value="1"/>
</dbReference>
<evidence type="ECO:0000313" key="6">
    <source>
        <dbReference type="EMBL" id="CAK8163110.1"/>
    </source>
</evidence>